<gene>
    <name evidence="2" type="ORF">BCR32DRAFT_268906</name>
</gene>
<dbReference type="AlphaFoldDB" id="A0A1Y1X3R2"/>
<organism evidence="2 3">
    <name type="scientific">Anaeromyces robustus</name>
    <dbReference type="NCBI Taxonomy" id="1754192"/>
    <lineage>
        <taxon>Eukaryota</taxon>
        <taxon>Fungi</taxon>
        <taxon>Fungi incertae sedis</taxon>
        <taxon>Chytridiomycota</taxon>
        <taxon>Chytridiomycota incertae sedis</taxon>
        <taxon>Neocallimastigomycetes</taxon>
        <taxon>Neocallimastigales</taxon>
        <taxon>Neocallimastigaceae</taxon>
        <taxon>Anaeromyces</taxon>
    </lineage>
</organism>
<evidence type="ECO:0000313" key="2">
    <source>
        <dbReference type="EMBL" id="ORX80423.1"/>
    </source>
</evidence>
<sequence length="201" mass="23784">MNIKFLISIVLLYVFNIEFSQAITITGLVLAYPDEIEYYKLINNEFNEYAVKTDLDISLDITIITPSNFTVNLNNFSSLMDYLLNRKSKKYDLFFYYGIYNQKYGKHFLNLEDKLPREHIDPYDQGVLNISCIYNNHLIGLPLTIDIDILYSNTQYLKEYNKEIPKTWDELIETEKYIIDEERKKNNYQLSAFNGLFDGII</sequence>
<keyword evidence="1" id="KW-0732">Signal</keyword>
<dbReference type="OrthoDB" id="2150257at2759"/>
<accession>A0A1Y1X3R2</accession>
<evidence type="ECO:0000313" key="3">
    <source>
        <dbReference type="Proteomes" id="UP000193944"/>
    </source>
</evidence>
<dbReference type="EMBL" id="MCFG01000146">
    <property type="protein sequence ID" value="ORX80423.1"/>
    <property type="molecule type" value="Genomic_DNA"/>
</dbReference>
<protein>
    <recommendedName>
        <fullName evidence="4">Periplasmic binding protein-like II</fullName>
    </recommendedName>
</protein>
<feature type="chain" id="PRO_5013141448" description="Periplasmic binding protein-like II" evidence="1">
    <location>
        <begin position="23"/>
        <end position="201"/>
    </location>
</feature>
<comment type="caution">
    <text evidence="2">The sequence shown here is derived from an EMBL/GenBank/DDBJ whole genome shotgun (WGS) entry which is preliminary data.</text>
</comment>
<dbReference type="SUPFAM" id="SSF53850">
    <property type="entry name" value="Periplasmic binding protein-like II"/>
    <property type="match status" value="1"/>
</dbReference>
<name>A0A1Y1X3R2_9FUNG</name>
<evidence type="ECO:0000256" key="1">
    <source>
        <dbReference type="SAM" id="SignalP"/>
    </source>
</evidence>
<reference evidence="2 3" key="1">
    <citation type="submission" date="2016-08" db="EMBL/GenBank/DDBJ databases">
        <title>A Parts List for Fungal Cellulosomes Revealed by Comparative Genomics.</title>
        <authorList>
            <consortium name="DOE Joint Genome Institute"/>
            <person name="Haitjema C.H."/>
            <person name="Gilmore S.P."/>
            <person name="Henske J.K."/>
            <person name="Solomon K.V."/>
            <person name="De Groot R."/>
            <person name="Kuo A."/>
            <person name="Mondo S.J."/>
            <person name="Salamov A.A."/>
            <person name="Labutti K."/>
            <person name="Zhao Z."/>
            <person name="Chiniquy J."/>
            <person name="Barry K."/>
            <person name="Brewer H.M."/>
            <person name="Purvine S.O."/>
            <person name="Wright A.T."/>
            <person name="Boxma B."/>
            <person name="Van Alen T."/>
            <person name="Hackstein J.H."/>
            <person name="Baker S.E."/>
            <person name="Grigoriev I.V."/>
            <person name="O'Malley M.A."/>
        </authorList>
    </citation>
    <scope>NUCLEOTIDE SEQUENCE [LARGE SCALE GENOMIC DNA]</scope>
    <source>
        <strain evidence="2 3">S4</strain>
    </source>
</reference>
<keyword evidence="3" id="KW-1185">Reference proteome</keyword>
<reference evidence="2 3" key="2">
    <citation type="submission" date="2016-08" db="EMBL/GenBank/DDBJ databases">
        <title>Pervasive Adenine N6-methylation of Active Genes in Fungi.</title>
        <authorList>
            <consortium name="DOE Joint Genome Institute"/>
            <person name="Mondo S.J."/>
            <person name="Dannebaum R.O."/>
            <person name="Kuo R.C."/>
            <person name="Labutti K."/>
            <person name="Haridas S."/>
            <person name="Kuo A."/>
            <person name="Salamov A."/>
            <person name="Ahrendt S.R."/>
            <person name="Lipzen A."/>
            <person name="Sullivan W."/>
            <person name="Andreopoulos W.B."/>
            <person name="Clum A."/>
            <person name="Lindquist E."/>
            <person name="Daum C."/>
            <person name="Ramamoorthy G.K."/>
            <person name="Gryganskyi A."/>
            <person name="Culley D."/>
            <person name="Magnuson J.K."/>
            <person name="James T.Y."/>
            <person name="O'Malley M.A."/>
            <person name="Stajich J.E."/>
            <person name="Spatafora J.W."/>
            <person name="Visel A."/>
            <person name="Grigoriev I.V."/>
        </authorList>
    </citation>
    <scope>NUCLEOTIDE SEQUENCE [LARGE SCALE GENOMIC DNA]</scope>
    <source>
        <strain evidence="2 3">S4</strain>
    </source>
</reference>
<proteinExistence type="predicted"/>
<dbReference type="STRING" id="1754192.A0A1Y1X3R2"/>
<evidence type="ECO:0008006" key="4">
    <source>
        <dbReference type="Google" id="ProtNLM"/>
    </source>
</evidence>
<dbReference type="Proteomes" id="UP000193944">
    <property type="component" value="Unassembled WGS sequence"/>
</dbReference>
<feature type="signal peptide" evidence="1">
    <location>
        <begin position="1"/>
        <end position="22"/>
    </location>
</feature>
<dbReference type="Gene3D" id="3.40.190.10">
    <property type="entry name" value="Periplasmic binding protein-like II"/>
    <property type="match status" value="1"/>
</dbReference>